<evidence type="ECO:0000256" key="2">
    <source>
        <dbReference type="SAM" id="SignalP"/>
    </source>
</evidence>
<keyword evidence="1" id="KW-1133">Transmembrane helix</keyword>
<gene>
    <name evidence="3" type="ORF">JKJ07_31165</name>
</gene>
<protein>
    <recommendedName>
        <fullName evidence="5">VWFA domain-containing protein</fullName>
    </recommendedName>
</protein>
<keyword evidence="4" id="KW-1185">Reference proteome</keyword>
<dbReference type="InterPro" id="IPR036465">
    <property type="entry name" value="vWFA_dom_sf"/>
</dbReference>
<keyword evidence="2" id="KW-0732">Signal</keyword>
<evidence type="ECO:0008006" key="5">
    <source>
        <dbReference type="Google" id="ProtNLM"/>
    </source>
</evidence>
<dbReference type="Proteomes" id="UP000598996">
    <property type="component" value="Unassembled WGS sequence"/>
</dbReference>
<dbReference type="SUPFAM" id="SSF53300">
    <property type="entry name" value="vWA-like"/>
    <property type="match status" value="1"/>
</dbReference>
<dbReference type="RefSeq" id="WP_202995437.1">
    <property type="nucleotide sequence ID" value="NZ_JAENHO010000009.1"/>
</dbReference>
<reference evidence="3 4" key="1">
    <citation type="submission" date="2021-01" db="EMBL/GenBank/DDBJ databases">
        <title>Actinoplanes sp. nov. LDG1-01 isolated from lichen.</title>
        <authorList>
            <person name="Saeng-In P."/>
            <person name="Phongsopitanun W."/>
            <person name="Kanchanasin P."/>
            <person name="Yuki M."/>
            <person name="Kudo T."/>
            <person name="Ohkuma M."/>
            <person name="Tanasupawat S."/>
        </authorList>
    </citation>
    <scope>NUCLEOTIDE SEQUENCE [LARGE SCALE GENOMIC DNA]</scope>
    <source>
        <strain evidence="3 4">LDG1-01</strain>
    </source>
</reference>
<name>A0ABS1VWC8_9ACTN</name>
<dbReference type="Gene3D" id="3.40.50.410">
    <property type="entry name" value="von Willebrand factor, type A domain"/>
    <property type="match status" value="1"/>
</dbReference>
<dbReference type="EMBL" id="JAENHO010000009">
    <property type="protein sequence ID" value="MBL7258781.1"/>
    <property type="molecule type" value="Genomic_DNA"/>
</dbReference>
<evidence type="ECO:0000313" key="4">
    <source>
        <dbReference type="Proteomes" id="UP000598996"/>
    </source>
</evidence>
<keyword evidence="1" id="KW-0812">Transmembrane</keyword>
<feature type="transmembrane region" description="Helical" evidence="1">
    <location>
        <begin position="303"/>
        <end position="325"/>
    </location>
</feature>
<sequence>MRCRFAVATLAAFLIALAASLIALAPLPVQATPAGTVPLPVGAVLTGDDETAVVVDLSASSRPGSPSAQVTTDGVRRKADITPLMSTGLAVTIVVDTSLTDATSVPAWLSAGARFILEAPPGTWATVIGDSAPATAIAPPQQDPAGIVAALGGVQAHGERDTAAALDLAARQFPDVPAGRKLAVVYTGATDAGGPSAQELGERFRKAGIILVVATTAGASPYWSTAAEATGGFFAPAGNPAVVPALDQVETTLRGRYLVRFPTPATRPATVPLHITTPDLTLSADVPVPAAAPPPDPTGPDRMLILAAVSTTALVVVGLLVTWLLGYRARRKRRPPPIVIAHGRAVVPPRD</sequence>
<organism evidence="3 4">
    <name type="scientific">Paractinoplanes lichenicola</name>
    <dbReference type="NCBI Taxonomy" id="2802976"/>
    <lineage>
        <taxon>Bacteria</taxon>
        <taxon>Bacillati</taxon>
        <taxon>Actinomycetota</taxon>
        <taxon>Actinomycetes</taxon>
        <taxon>Micromonosporales</taxon>
        <taxon>Micromonosporaceae</taxon>
        <taxon>Paractinoplanes</taxon>
    </lineage>
</organism>
<evidence type="ECO:0000256" key="1">
    <source>
        <dbReference type="SAM" id="Phobius"/>
    </source>
</evidence>
<evidence type="ECO:0000313" key="3">
    <source>
        <dbReference type="EMBL" id="MBL7258781.1"/>
    </source>
</evidence>
<feature type="chain" id="PRO_5046109786" description="VWFA domain-containing protein" evidence="2">
    <location>
        <begin position="32"/>
        <end position="351"/>
    </location>
</feature>
<comment type="caution">
    <text evidence="3">The sequence shown here is derived from an EMBL/GenBank/DDBJ whole genome shotgun (WGS) entry which is preliminary data.</text>
</comment>
<keyword evidence="1" id="KW-0472">Membrane</keyword>
<accession>A0ABS1VWC8</accession>
<proteinExistence type="predicted"/>
<feature type="signal peptide" evidence="2">
    <location>
        <begin position="1"/>
        <end position="31"/>
    </location>
</feature>